<keyword evidence="3" id="KW-1185">Reference proteome</keyword>
<name>A0ABU6V0Y9_9FABA</name>
<sequence>MRGRSSRSHSESRLHIFKCGLHFPKLHSSTHRRRRSTHMRGKHLGSKSSRLKLTLEELN</sequence>
<organism evidence="2 3">
    <name type="scientific">Stylosanthes scabra</name>
    <dbReference type="NCBI Taxonomy" id="79078"/>
    <lineage>
        <taxon>Eukaryota</taxon>
        <taxon>Viridiplantae</taxon>
        <taxon>Streptophyta</taxon>
        <taxon>Embryophyta</taxon>
        <taxon>Tracheophyta</taxon>
        <taxon>Spermatophyta</taxon>
        <taxon>Magnoliopsida</taxon>
        <taxon>eudicotyledons</taxon>
        <taxon>Gunneridae</taxon>
        <taxon>Pentapetalae</taxon>
        <taxon>rosids</taxon>
        <taxon>fabids</taxon>
        <taxon>Fabales</taxon>
        <taxon>Fabaceae</taxon>
        <taxon>Papilionoideae</taxon>
        <taxon>50 kb inversion clade</taxon>
        <taxon>dalbergioids sensu lato</taxon>
        <taxon>Dalbergieae</taxon>
        <taxon>Pterocarpus clade</taxon>
        <taxon>Stylosanthes</taxon>
    </lineage>
</organism>
<evidence type="ECO:0000313" key="3">
    <source>
        <dbReference type="Proteomes" id="UP001341840"/>
    </source>
</evidence>
<accession>A0ABU6V0Y9</accession>
<dbReference type="Proteomes" id="UP001341840">
    <property type="component" value="Unassembled WGS sequence"/>
</dbReference>
<evidence type="ECO:0000313" key="2">
    <source>
        <dbReference type="EMBL" id="MED6166001.1"/>
    </source>
</evidence>
<comment type="caution">
    <text evidence="2">The sequence shown here is derived from an EMBL/GenBank/DDBJ whole genome shotgun (WGS) entry which is preliminary data.</text>
</comment>
<reference evidence="2 3" key="1">
    <citation type="journal article" date="2023" name="Plants (Basel)">
        <title>Bridging the Gap: Combining Genomics and Transcriptomics Approaches to Understand Stylosanthes scabra, an Orphan Legume from the Brazilian Caatinga.</title>
        <authorList>
            <person name="Ferreira-Neto J.R.C."/>
            <person name="da Silva M.D."/>
            <person name="Binneck E."/>
            <person name="de Melo N.F."/>
            <person name="da Silva R.H."/>
            <person name="de Melo A.L.T.M."/>
            <person name="Pandolfi V."/>
            <person name="Bustamante F.O."/>
            <person name="Brasileiro-Vidal A.C."/>
            <person name="Benko-Iseppon A.M."/>
        </authorList>
    </citation>
    <scope>NUCLEOTIDE SEQUENCE [LARGE SCALE GENOMIC DNA]</scope>
    <source>
        <tissue evidence="2">Leaves</tissue>
    </source>
</reference>
<dbReference type="EMBL" id="JASCZI010124555">
    <property type="protein sequence ID" value="MED6166001.1"/>
    <property type="molecule type" value="Genomic_DNA"/>
</dbReference>
<gene>
    <name evidence="2" type="ORF">PIB30_104924</name>
</gene>
<feature type="compositionally biased region" description="Basic residues" evidence="1">
    <location>
        <begin position="28"/>
        <end position="45"/>
    </location>
</feature>
<protein>
    <submittedName>
        <fullName evidence="2">Uncharacterized protein</fullName>
    </submittedName>
</protein>
<proteinExistence type="predicted"/>
<feature type="non-terminal residue" evidence="2">
    <location>
        <position position="59"/>
    </location>
</feature>
<feature type="region of interest" description="Disordered" evidence="1">
    <location>
        <begin position="28"/>
        <end position="59"/>
    </location>
</feature>
<evidence type="ECO:0000256" key="1">
    <source>
        <dbReference type="SAM" id="MobiDB-lite"/>
    </source>
</evidence>